<evidence type="ECO:0000256" key="1">
    <source>
        <dbReference type="SAM" id="MobiDB-lite"/>
    </source>
</evidence>
<organism evidence="3 6">
    <name type="scientific">Streptomyces acidiscabies</name>
    <dbReference type="NCBI Taxonomy" id="42234"/>
    <lineage>
        <taxon>Bacteria</taxon>
        <taxon>Bacillati</taxon>
        <taxon>Actinomycetota</taxon>
        <taxon>Actinomycetes</taxon>
        <taxon>Kitasatosporales</taxon>
        <taxon>Streptomycetaceae</taxon>
        <taxon>Streptomyces</taxon>
    </lineage>
</organism>
<dbReference type="GeneID" id="69804365"/>
<dbReference type="Proteomes" id="UP001272987">
    <property type="component" value="Unassembled WGS sequence"/>
</dbReference>
<keyword evidence="2" id="KW-0472">Membrane</keyword>
<evidence type="ECO:0000313" key="3">
    <source>
        <dbReference type="EMBL" id="MDX2961560.1"/>
    </source>
</evidence>
<dbReference type="Proteomes" id="UP001282288">
    <property type="component" value="Unassembled WGS sequence"/>
</dbReference>
<evidence type="ECO:0000313" key="6">
    <source>
        <dbReference type="Proteomes" id="UP001282288"/>
    </source>
</evidence>
<keyword evidence="2" id="KW-1133">Transmembrane helix</keyword>
<keyword evidence="2" id="KW-0812">Transmembrane</keyword>
<reference evidence="3 5" key="1">
    <citation type="journal article" date="2023" name="Microb. Genom.">
        <title>Mesoterricola silvestris gen. nov., sp. nov., Mesoterricola sediminis sp. nov., Geothrix oryzae sp. nov., Geothrix edaphica sp. nov., Geothrix rubra sp. nov., and Geothrix limicola sp. nov., six novel members of Acidobacteriota isolated from soils.</title>
        <authorList>
            <person name="Weisberg A.J."/>
            <person name="Pearce E."/>
            <person name="Kramer C.G."/>
            <person name="Chang J.H."/>
            <person name="Clarke C.R."/>
        </authorList>
    </citation>
    <scope>NUCLEOTIDE SEQUENCE</scope>
    <source>
        <strain evidence="4 5">NB05-1H</strain>
        <strain evidence="3">NRRL_B-16521</strain>
    </source>
</reference>
<dbReference type="EMBL" id="JARAWP010000001">
    <property type="protein sequence ID" value="MDX3016572.1"/>
    <property type="molecule type" value="Genomic_DNA"/>
</dbReference>
<evidence type="ECO:0000313" key="4">
    <source>
        <dbReference type="EMBL" id="MDX3016572.1"/>
    </source>
</evidence>
<comment type="caution">
    <text evidence="3">The sequence shown here is derived from an EMBL/GenBank/DDBJ whole genome shotgun (WGS) entry which is preliminary data.</text>
</comment>
<name>A0AAP6BB85_9ACTN</name>
<dbReference type="InterPro" id="IPR011045">
    <property type="entry name" value="N2O_reductase_N"/>
</dbReference>
<accession>A0AAP6BB85</accession>
<dbReference type="RefSeq" id="WP_010351528.1">
    <property type="nucleotide sequence ID" value="NZ_BCML01000033.1"/>
</dbReference>
<dbReference type="EMBL" id="JARAWC010000012">
    <property type="protein sequence ID" value="MDX2961560.1"/>
    <property type="molecule type" value="Genomic_DNA"/>
</dbReference>
<evidence type="ECO:0000256" key="2">
    <source>
        <dbReference type="SAM" id="Phobius"/>
    </source>
</evidence>
<evidence type="ECO:0008006" key="7">
    <source>
        <dbReference type="Google" id="ProtNLM"/>
    </source>
</evidence>
<evidence type="ECO:0000313" key="5">
    <source>
        <dbReference type="Proteomes" id="UP001272987"/>
    </source>
</evidence>
<proteinExistence type="predicted"/>
<feature type="transmembrane region" description="Helical" evidence="2">
    <location>
        <begin position="50"/>
        <end position="73"/>
    </location>
</feature>
<feature type="region of interest" description="Disordered" evidence="1">
    <location>
        <begin position="1"/>
        <end position="23"/>
    </location>
</feature>
<sequence>MRDEPPDDRPNTHNSASGGVFHSPVVQTGQVRDVHIHQGASRKPPSRPRLVALVAVLACLAGAIAAVSLGGLLEGRTPSGTASPAPESGHLYAISSKDATVWSWSSRTGWTQIGGTPAGEIAAGPAGLFATNPVDGRIFRYGDAGGWESVGAGTDGQTLAVGDHLWVRDSGAVRQWDPRTRAWTTVRNGPTAQIYGGPAGLFATEPAGEHALTRREPDTGKWLLTGRGALGFAVGERLYGLSRMDLRVYRWNGSGGVDDWTPLGEAEFDGVHAGGAGLFATRDGRLFAYDEVSGRWRGTGDAAGSGAAYAVAADHVYRQDSEGVWQWTGTARREGAWVRIGTPAAGLAASG</sequence>
<gene>
    <name evidence="3" type="ORF">PV399_17810</name>
    <name evidence="4" type="ORF">PV666_01565</name>
</gene>
<protein>
    <recommendedName>
        <fullName evidence="7">Tachylectin 2 domain-containing protein</fullName>
    </recommendedName>
</protein>
<dbReference type="AlphaFoldDB" id="A0AAP6BB85"/>
<feature type="compositionally biased region" description="Basic and acidic residues" evidence="1">
    <location>
        <begin position="1"/>
        <end position="11"/>
    </location>
</feature>
<keyword evidence="5" id="KW-1185">Reference proteome</keyword>
<dbReference type="SUPFAM" id="SSF50974">
    <property type="entry name" value="Nitrous oxide reductase, N-terminal domain"/>
    <property type="match status" value="1"/>
</dbReference>